<dbReference type="STRING" id="1076872.G8ZTL5"/>
<dbReference type="GO" id="GO:0034727">
    <property type="term" value="P:piecemeal microautophagy of the nucleus"/>
    <property type="evidence" value="ECO:0007669"/>
    <property type="project" value="EnsemblFungi"/>
</dbReference>
<dbReference type="OrthoDB" id="4065598at2759"/>
<dbReference type="GO" id="GO:0000422">
    <property type="term" value="P:autophagy of mitochondrion"/>
    <property type="evidence" value="ECO:0007669"/>
    <property type="project" value="EnsemblFungi"/>
</dbReference>
<organism evidence="1 2">
    <name type="scientific">Torulaspora delbrueckii</name>
    <name type="common">Yeast</name>
    <name type="synonym">Candida colliculosa</name>
    <dbReference type="NCBI Taxonomy" id="4950"/>
    <lineage>
        <taxon>Eukaryota</taxon>
        <taxon>Fungi</taxon>
        <taxon>Dikarya</taxon>
        <taxon>Ascomycota</taxon>
        <taxon>Saccharomycotina</taxon>
        <taxon>Saccharomycetes</taxon>
        <taxon>Saccharomycetales</taxon>
        <taxon>Saccharomycetaceae</taxon>
        <taxon>Torulaspora</taxon>
    </lineage>
</organism>
<dbReference type="HOGENOM" id="CLU_138108_0_0_1"/>
<dbReference type="GO" id="GO:1990316">
    <property type="term" value="C:Atg1/ULK1 kinase complex"/>
    <property type="evidence" value="ECO:0007669"/>
    <property type="project" value="EnsemblFungi"/>
</dbReference>
<dbReference type="KEGG" id="tdl:TDEL_0D03750"/>
<dbReference type="Proteomes" id="UP000005627">
    <property type="component" value="Chromosome 4"/>
</dbReference>
<protein>
    <recommendedName>
        <fullName evidence="3">Autophagy-related protein 31</fullName>
    </recommendedName>
</protein>
<evidence type="ECO:0000313" key="2">
    <source>
        <dbReference type="Proteomes" id="UP000005627"/>
    </source>
</evidence>
<sequence length="148" mass="16940">MQPLTLTLYDKNVRHMLNDGNQSSSYRTPDGESNAIFPTNFHYIFEDDEDDQEELDTDESIENIVILHLEENGALVHAELISDHLELLSYNKTISSSGNDDNQNQDFELEIVSQFSDLSPLVHDLPLAELIRLYTIQNEQLQIISDSM</sequence>
<dbReference type="FunCoup" id="G8ZTL5">
    <property type="interactions" value="143"/>
</dbReference>
<dbReference type="RefSeq" id="XP_003681170.1">
    <property type="nucleotide sequence ID" value="XM_003681122.1"/>
</dbReference>
<dbReference type="InterPro" id="IPR018621">
    <property type="entry name" value="Atg31"/>
</dbReference>
<dbReference type="Pfam" id="PF09795">
    <property type="entry name" value="ATG31"/>
    <property type="match status" value="1"/>
</dbReference>
<accession>G8ZTL5</accession>
<dbReference type="eggNOG" id="ENOG502SA9V">
    <property type="taxonomic scope" value="Eukaryota"/>
</dbReference>
<dbReference type="GeneID" id="11503634"/>
<dbReference type="InParanoid" id="G8ZTL5"/>
<name>G8ZTL5_TORDE</name>
<keyword evidence="2" id="KW-1185">Reference proteome</keyword>
<evidence type="ECO:0000313" key="1">
    <source>
        <dbReference type="EMBL" id="CCE91959.1"/>
    </source>
</evidence>
<dbReference type="EMBL" id="HE616745">
    <property type="protein sequence ID" value="CCE91959.1"/>
    <property type="molecule type" value="Genomic_DNA"/>
</dbReference>
<evidence type="ECO:0008006" key="3">
    <source>
        <dbReference type="Google" id="ProtNLM"/>
    </source>
</evidence>
<dbReference type="Gene3D" id="2.60.270.60">
    <property type="match status" value="1"/>
</dbReference>
<reference evidence="1 2" key="1">
    <citation type="journal article" date="2011" name="Proc. Natl. Acad. Sci. U.S.A.">
        <title>Evolutionary erosion of yeast sex chromosomes by mating-type switching accidents.</title>
        <authorList>
            <person name="Gordon J.L."/>
            <person name="Armisen D."/>
            <person name="Proux-Wera E."/>
            <person name="Oheigeartaigh S.S."/>
            <person name="Byrne K.P."/>
            <person name="Wolfe K.H."/>
        </authorList>
    </citation>
    <scope>NUCLEOTIDE SEQUENCE [LARGE SCALE GENOMIC DNA]</scope>
    <source>
        <strain evidence="2">ATCC 10662 / CBS 1146 / NBRC 0425 / NCYC 2629 / NRRL Y-866</strain>
    </source>
</reference>
<gene>
    <name evidence="1" type="primary">TDEL0D03750</name>
    <name evidence="1" type="ORF">TDEL_0D03750</name>
</gene>
<dbReference type="GO" id="GO:0000407">
    <property type="term" value="C:phagophore assembly site"/>
    <property type="evidence" value="ECO:0007669"/>
    <property type="project" value="EnsemblFungi"/>
</dbReference>
<dbReference type="AlphaFoldDB" id="G8ZTL5"/>
<proteinExistence type="predicted"/>